<organism evidence="1 2">
    <name type="scientific">Trichogramma kaykai</name>
    <dbReference type="NCBI Taxonomy" id="54128"/>
    <lineage>
        <taxon>Eukaryota</taxon>
        <taxon>Metazoa</taxon>
        <taxon>Ecdysozoa</taxon>
        <taxon>Arthropoda</taxon>
        <taxon>Hexapoda</taxon>
        <taxon>Insecta</taxon>
        <taxon>Pterygota</taxon>
        <taxon>Neoptera</taxon>
        <taxon>Endopterygota</taxon>
        <taxon>Hymenoptera</taxon>
        <taxon>Apocrita</taxon>
        <taxon>Proctotrupomorpha</taxon>
        <taxon>Chalcidoidea</taxon>
        <taxon>Trichogrammatidae</taxon>
        <taxon>Trichogramma</taxon>
    </lineage>
</organism>
<dbReference type="Proteomes" id="UP001627154">
    <property type="component" value="Unassembled WGS sequence"/>
</dbReference>
<accession>A0ABD2WF93</accession>
<proteinExistence type="predicted"/>
<sequence length="294" mass="33029">MQLGGSARVEDTKPSAACNADCCFTGAHVASIQSVSSPYDDFRRVMNNVFFPPNPTQNSGILKDFSRSRGVLPSQDVDLLNSNNFNSTHGVLPSHSVGNPGILNNQINNNSSVRNNINSFDGSYLPRAHNQLPMSSQPLSHSHSHTAQQGLYPGFLHGKTFTFPNFWRHNPKLWLDCLKRKFIVKYVEHSKAKFNRFCDGLSNERDKTPSEFLDYLASARGTLFDRNAILCLWSMKLPAEIAVHLDSVVTVENENHNVARADEIFHHLNNGDRQMNFINKIDTQKPDSSRAFKK</sequence>
<keyword evidence="2" id="KW-1185">Reference proteome</keyword>
<protein>
    <recommendedName>
        <fullName evidence="3">Retrotransposon gag domain-containing protein</fullName>
    </recommendedName>
</protein>
<gene>
    <name evidence="1" type="ORF">TKK_013543</name>
</gene>
<evidence type="ECO:0000313" key="1">
    <source>
        <dbReference type="EMBL" id="KAL3391607.1"/>
    </source>
</evidence>
<comment type="caution">
    <text evidence="1">The sequence shown here is derived from an EMBL/GenBank/DDBJ whole genome shotgun (WGS) entry which is preliminary data.</text>
</comment>
<dbReference type="AlphaFoldDB" id="A0ABD2WF93"/>
<dbReference type="EMBL" id="JBJJXI010000108">
    <property type="protein sequence ID" value="KAL3391607.1"/>
    <property type="molecule type" value="Genomic_DNA"/>
</dbReference>
<evidence type="ECO:0000313" key="2">
    <source>
        <dbReference type="Proteomes" id="UP001627154"/>
    </source>
</evidence>
<name>A0ABD2WF93_9HYME</name>
<evidence type="ECO:0008006" key="3">
    <source>
        <dbReference type="Google" id="ProtNLM"/>
    </source>
</evidence>
<reference evidence="1 2" key="1">
    <citation type="journal article" date="2024" name="bioRxiv">
        <title>A reference genome for Trichogramma kaykai: A tiny desert-dwelling parasitoid wasp with competing sex-ratio distorters.</title>
        <authorList>
            <person name="Culotta J."/>
            <person name="Lindsey A.R."/>
        </authorList>
    </citation>
    <scope>NUCLEOTIDE SEQUENCE [LARGE SCALE GENOMIC DNA]</scope>
    <source>
        <strain evidence="1 2">KSX58</strain>
    </source>
</reference>